<organism evidence="1 2">
    <name type="scientific">Candidatus Bartonella washoeensis Sb944nv</name>
    <dbReference type="NCBI Taxonomy" id="1094563"/>
    <lineage>
        <taxon>Bacteria</taxon>
        <taxon>Pseudomonadati</taxon>
        <taxon>Pseudomonadota</taxon>
        <taxon>Alphaproteobacteria</taxon>
        <taxon>Hyphomicrobiales</taxon>
        <taxon>Bartonellaceae</taxon>
        <taxon>Bartonella</taxon>
    </lineage>
</organism>
<reference evidence="1 2" key="1">
    <citation type="submission" date="2012-03" db="EMBL/GenBank/DDBJ databases">
        <title>The Genome Sequence of Bartonella washoensis Sb944nv.</title>
        <authorList>
            <consortium name="The Broad Institute Genome Sequencing Platform"/>
            <consortium name="The Broad Institute Genome Sequencing Center for Infectious Disease"/>
            <person name="Feldgarden M."/>
            <person name="Kirby J."/>
            <person name="Kosoy M."/>
            <person name="Birtles R."/>
            <person name="Probert W.S."/>
            <person name="Chiaraviglio L."/>
            <person name="Young S.K."/>
            <person name="Zeng Q."/>
            <person name="Gargeya S."/>
            <person name="Fitzgerald M."/>
            <person name="Haas B."/>
            <person name="Abouelleil A."/>
            <person name="Alvarado L."/>
            <person name="Arachchi H.M."/>
            <person name="Berlin A."/>
            <person name="Chapman S.B."/>
            <person name="Gearin G."/>
            <person name="Goldberg J."/>
            <person name="Griggs A."/>
            <person name="Gujja S."/>
            <person name="Hansen M."/>
            <person name="Heiman D."/>
            <person name="Howarth C."/>
            <person name="Larimer J."/>
            <person name="Lui A."/>
            <person name="MacDonald P.J.P."/>
            <person name="McCowen C."/>
            <person name="Montmayeur A."/>
            <person name="Murphy C."/>
            <person name="Neiman D."/>
            <person name="Pearson M."/>
            <person name="Priest M."/>
            <person name="Roberts A."/>
            <person name="Saif S."/>
            <person name="Shea T."/>
            <person name="Sisk P."/>
            <person name="Stolte C."/>
            <person name="Sykes S."/>
            <person name="Wortman J."/>
            <person name="Nusbaum C."/>
            <person name="Birren B."/>
        </authorList>
    </citation>
    <scope>NUCLEOTIDE SEQUENCE [LARGE SCALE GENOMIC DNA]</scope>
    <source>
        <strain evidence="1 2">Sb944nv</strain>
    </source>
</reference>
<dbReference type="Proteomes" id="UP000008947">
    <property type="component" value="Unassembled WGS sequence"/>
</dbReference>
<dbReference type="AlphaFoldDB" id="J0QBW1"/>
<keyword evidence="2" id="KW-1185">Reference proteome</keyword>
<gene>
    <name evidence="1" type="ORF">MCQ_00505</name>
</gene>
<evidence type="ECO:0000313" key="2">
    <source>
        <dbReference type="Proteomes" id="UP000008947"/>
    </source>
</evidence>
<protein>
    <submittedName>
        <fullName evidence="1">Uncharacterized protein</fullName>
    </submittedName>
</protein>
<proteinExistence type="predicted"/>
<feature type="non-terminal residue" evidence="1">
    <location>
        <position position="29"/>
    </location>
</feature>
<dbReference type="HOGENOM" id="CLU_3411420_0_0_5"/>
<dbReference type="EMBL" id="AILU01000015">
    <property type="protein sequence ID" value="EJF80269.1"/>
    <property type="molecule type" value="Genomic_DNA"/>
</dbReference>
<name>J0QBW1_9HYPH</name>
<accession>J0QBW1</accession>
<sequence>MFVANLLKVLYSLKDVLVVWATIKGGVKT</sequence>
<comment type="caution">
    <text evidence="1">The sequence shown here is derived from an EMBL/GenBank/DDBJ whole genome shotgun (WGS) entry which is preliminary data.</text>
</comment>
<evidence type="ECO:0000313" key="1">
    <source>
        <dbReference type="EMBL" id="EJF80269.1"/>
    </source>
</evidence>